<evidence type="ECO:0000256" key="1">
    <source>
        <dbReference type="SAM" id="Coils"/>
    </source>
</evidence>
<feature type="region of interest" description="Disordered" evidence="2">
    <location>
        <begin position="110"/>
        <end position="144"/>
    </location>
</feature>
<comment type="caution">
    <text evidence="3">The sequence shown here is derived from an EMBL/GenBank/DDBJ whole genome shotgun (WGS) entry which is preliminary data.</text>
</comment>
<reference evidence="3 4" key="1">
    <citation type="submission" date="2018-06" db="EMBL/GenBank/DDBJ databases">
        <title>Complete Genomes of Monosporascus.</title>
        <authorList>
            <person name="Robinson A.J."/>
            <person name="Natvig D.O."/>
        </authorList>
    </citation>
    <scope>NUCLEOTIDE SEQUENCE [LARGE SCALE GENOMIC DNA]</scope>
    <source>
        <strain evidence="3 4">CBS 110550</strain>
    </source>
</reference>
<feature type="coiled-coil region" evidence="1">
    <location>
        <begin position="19"/>
        <end position="46"/>
    </location>
</feature>
<gene>
    <name evidence="3" type="ORF">DL764_006177</name>
</gene>
<name>A0A4Q4T8M1_9PEZI</name>
<proteinExistence type="predicted"/>
<evidence type="ECO:0000313" key="4">
    <source>
        <dbReference type="Proteomes" id="UP000293360"/>
    </source>
</evidence>
<dbReference type="Proteomes" id="UP000293360">
    <property type="component" value="Unassembled WGS sequence"/>
</dbReference>
<keyword evidence="1" id="KW-0175">Coiled coil</keyword>
<dbReference type="EMBL" id="QJNU01000355">
    <property type="protein sequence ID" value="RYP01589.1"/>
    <property type="molecule type" value="Genomic_DNA"/>
</dbReference>
<sequence>MGPENKIKLQPGVKQDPEMRELRDEIEKLENQILDLERKTKNEPDKEDDIEHDIWAENRDLLEHSRFKHEVKRLDYDIRAAGYEEGSEDRVIKLRKEREYRDACLQLYETRKNNPDNPRGVRALQDKVEEYGSQEKTPPPAGSV</sequence>
<evidence type="ECO:0000256" key="2">
    <source>
        <dbReference type="SAM" id="MobiDB-lite"/>
    </source>
</evidence>
<dbReference type="AlphaFoldDB" id="A0A4Q4T8M1"/>
<evidence type="ECO:0000313" key="3">
    <source>
        <dbReference type="EMBL" id="RYP01589.1"/>
    </source>
</evidence>
<protein>
    <submittedName>
        <fullName evidence="3">Uncharacterized protein</fullName>
    </submittedName>
</protein>
<organism evidence="3 4">
    <name type="scientific">Monosporascus ibericus</name>
    <dbReference type="NCBI Taxonomy" id="155417"/>
    <lineage>
        <taxon>Eukaryota</taxon>
        <taxon>Fungi</taxon>
        <taxon>Dikarya</taxon>
        <taxon>Ascomycota</taxon>
        <taxon>Pezizomycotina</taxon>
        <taxon>Sordariomycetes</taxon>
        <taxon>Xylariomycetidae</taxon>
        <taxon>Xylariales</taxon>
        <taxon>Xylariales incertae sedis</taxon>
        <taxon>Monosporascus</taxon>
    </lineage>
</organism>
<keyword evidence="4" id="KW-1185">Reference proteome</keyword>
<accession>A0A4Q4T8M1</accession>